<accession>A0ABT6DGP8</accession>
<dbReference type="PROSITE" id="PS50943">
    <property type="entry name" value="HTH_CROC1"/>
    <property type="match status" value="1"/>
</dbReference>
<proteinExistence type="predicted"/>
<keyword evidence="3" id="KW-1185">Reference proteome</keyword>
<dbReference type="InterPro" id="IPR025537">
    <property type="entry name" value="DUF4423"/>
</dbReference>
<dbReference type="Pfam" id="PF14394">
    <property type="entry name" value="DUF4423"/>
    <property type="match status" value="1"/>
</dbReference>
<dbReference type="InterPro" id="IPR010982">
    <property type="entry name" value="Lambda_DNA-bd_dom_sf"/>
</dbReference>
<evidence type="ECO:0000259" key="1">
    <source>
        <dbReference type="PROSITE" id="PS50943"/>
    </source>
</evidence>
<gene>
    <name evidence="2" type="ORF">NWE73_01855</name>
</gene>
<dbReference type="CDD" id="cd00093">
    <property type="entry name" value="HTH_XRE"/>
    <property type="match status" value="1"/>
</dbReference>
<comment type="caution">
    <text evidence="2">The sequence shown here is derived from an EMBL/GenBank/DDBJ whole genome shotgun (WGS) entry which is preliminary data.</text>
</comment>
<sequence>MHKSSEFLLNEFQRQKTLSPALTNSQFAKNLGIPASRLSDYLNGRRVMTVAVAKQITKNLSLNPADLEHLKTLIELDKKSKKTLRSETQLREDEFSVICDWYHFAIMALMTLKSFQSDPAWIGERLNIPAEVAQAALDRLLRLGLIELKDKKFVATRRQLETTHNIPSDSLRRSHRQSLQQVVDQLDTVPVHLRDVTSITFAINRKKIAEAKGIIRKFRRKMADLMSQGPKTDVYNLNIQLFPVTKVTK</sequence>
<evidence type="ECO:0000313" key="2">
    <source>
        <dbReference type="EMBL" id="MDG0815089.1"/>
    </source>
</evidence>
<dbReference type="Proteomes" id="UP001152321">
    <property type="component" value="Unassembled WGS sequence"/>
</dbReference>
<dbReference type="RefSeq" id="WP_277576566.1">
    <property type="nucleotide sequence ID" value="NZ_JANRMI010000001.1"/>
</dbReference>
<dbReference type="InterPro" id="IPR001387">
    <property type="entry name" value="Cro/C1-type_HTH"/>
</dbReference>
<organism evidence="2 3">
    <name type="scientific">Bdellovibrio svalbardensis</name>
    <dbReference type="NCBI Taxonomy" id="2972972"/>
    <lineage>
        <taxon>Bacteria</taxon>
        <taxon>Pseudomonadati</taxon>
        <taxon>Bdellovibrionota</taxon>
        <taxon>Bdellovibrionia</taxon>
        <taxon>Bdellovibrionales</taxon>
        <taxon>Pseudobdellovibrionaceae</taxon>
        <taxon>Bdellovibrio</taxon>
    </lineage>
</organism>
<dbReference type="NCBIfam" id="TIGR02147">
    <property type="entry name" value="Fsuc_second"/>
    <property type="match status" value="1"/>
</dbReference>
<name>A0ABT6DGP8_9BACT</name>
<evidence type="ECO:0000313" key="3">
    <source>
        <dbReference type="Proteomes" id="UP001152321"/>
    </source>
</evidence>
<feature type="domain" description="HTH cro/C1-type" evidence="1">
    <location>
        <begin position="25"/>
        <end position="67"/>
    </location>
</feature>
<dbReference type="Gene3D" id="1.10.260.40">
    <property type="entry name" value="lambda repressor-like DNA-binding domains"/>
    <property type="match status" value="1"/>
</dbReference>
<dbReference type="InterPro" id="IPR011873">
    <property type="entry name" value="CHP02147"/>
</dbReference>
<dbReference type="SUPFAM" id="SSF47413">
    <property type="entry name" value="lambda repressor-like DNA-binding domains"/>
    <property type="match status" value="1"/>
</dbReference>
<protein>
    <submittedName>
        <fullName evidence="2">TIGR02147 family protein</fullName>
    </submittedName>
</protein>
<dbReference type="EMBL" id="JANRMI010000001">
    <property type="protein sequence ID" value="MDG0815089.1"/>
    <property type="molecule type" value="Genomic_DNA"/>
</dbReference>
<reference evidence="2" key="1">
    <citation type="submission" date="2022-08" db="EMBL/GenBank/DDBJ databases">
        <title>Novel Bdellovibrio Species Isolated from Svalbard: Designation Bdellovibrio svalbardensis.</title>
        <authorList>
            <person name="Mitchell R.J."/>
            <person name="Choi S.Y."/>
        </authorList>
    </citation>
    <scope>NUCLEOTIDE SEQUENCE</scope>
    <source>
        <strain evidence="2">PAP01</strain>
    </source>
</reference>